<accession>A0AAD2FU18</accession>
<name>A0AAD2FU18_9STRA</name>
<comment type="caution">
    <text evidence="1">The sequence shown here is derived from an EMBL/GenBank/DDBJ whole genome shotgun (WGS) entry which is preliminary data.</text>
</comment>
<keyword evidence="2" id="KW-1185">Reference proteome</keyword>
<sequence>MYVEKDKNILTEIIFHLPGADGGEREAKVPLYLGKGSNLEPFCRMYISFKNLCAQWEITGNGAGIANLKFRLFCLHLSGQALNKLNVIETNVTNRTIVQFKNSVDRFITKMSAGANPRNSASRFLKSIACRKSMKTDVSRHIRQLELLCFYHDMLPGTSQKLCENDEFPPNWQNTFHQQKGTIEDPNVTLQMVKTYMQANKI</sequence>
<dbReference type="AlphaFoldDB" id="A0AAD2FU18"/>
<evidence type="ECO:0000313" key="2">
    <source>
        <dbReference type="Proteomes" id="UP001295423"/>
    </source>
</evidence>
<dbReference type="Proteomes" id="UP001295423">
    <property type="component" value="Unassembled WGS sequence"/>
</dbReference>
<organism evidence="1 2">
    <name type="scientific">Cylindrotheca closterium</name>
    <dbReference type="NCBI Taxonomy" id="2856"/>
    <lineage>
        <taxon>Eukaryota</taxon>
        <taxon>Sar</taxon>
        <taxon>Stramenopiles</taxon>
        <taxon>Ochrophyta</taxon>
        <taxon>Bacillariophyta</taxon>
        <taxon>Bacillariophyceae</taxon>
        <taxon>Bacillariophycidae</taxon>
        <taxon>Bacillariales</taxon>
        <taxon>Bacillariaceae</taxon>
        <taxon>Cylindrotheca</taxon>
    </lineage>
</organism>
<gene>
    <name evidence="1" type="ORF">CYCCA115_LOCUS13885</name>
</gene>
<evidence type="ECO:0000313" key="1">
    <source>
        <dbReference type="EMBL" id="CAJ1953132.1"/>
    </source>
</evidence>
<proteinExistence type="predicted"/>
<protein>
    <submittedName>
        <fullName evidence="1">Uncharacterized protein</fullName>
    </submittedName>
</protein>
<dbReference type="EMBL" id="CAKOGP040001819">
    <property type="protein sequence ID" value="CAJ1953132.1"/>
    <property type="molecule type" value="Genomic_DNA"/>
</dbReference>
<reference evidence="1" key="1">
    <citation type="submission" date="2023-08" db="EMBL/GenBank/DDBJ databases">
        <authorList>
            <person name="Audoor S."/>
            <person name="Bilcke G."/>
        </authorList>
    </citation>
    <scope>NUCLEOTIDE SEQUENCE</scope>
</reference>